<name>A0A1E1MKU4_RHYSE</name>
<protein>
    <submittedName>
        <fullName evidence="2">Uncharacterized protein</fullName>
    </submittedName>
</protein>
<evidence type="ECO:0000256" key="1">
    <source>
        <dbReference type="SAM" id="SignalP"/>
    </source>
</evidence>
<evidence type="ECO:0000313" key="3">
    <source>
        <dbReference type="Proteomes" id="UP000177625"/>
    </source>
</evidence>
<reference evidence="3" key="1">
    <citation type="submission" date="2016-03" db="EMBL/GenBank/DDBJ databases">
        <authorList>
            <person name="Guldener U."/>
        </authorList>
    </citation>
    <scope>NUCLEOTIDE SEQUENCE [LARGE SCALE GENOMIC DNA]</scope>
</reference>
<accession>A0A1E1MKU4</accession>
<gene>
    <name evidence="2" type="ORF">RSE6_10567</name>
</gene>
<organism evidence="2 3">
    <name type="scientific">Rhynchosporium secalis</name>
    <name type="common">Barley scald fungus</name>
    <dbReference type="NCBI Taxonomy" id="38038"/>
    <lineage>
        <taxon>Eukaryota</taxon>
        <taxon>Fungi</taxon>
        <taxon>Dikarya</taxon>
        <taxon>Ascomycota</taxon>
        <taxon>Pezizomycotina</taxon>
        <taxon>Leotiomycetes</taxon>
        <taxon>Helotiales</taxon>
        <taxon>Ploettnerulaceae</taxon>
        <taxon>Rhynchosporium</taxon>
    </lineage>
</organism>
<keyword evidence="3" id="KW-1185">Reference proteome</keyword>
<dbReference type="AlphaFoldDB" id="A0A1E1MKU4"/>
<dbReference type="EMBL" id="FJVC01000392">
    <property type="protein sequence ID" value="CZT49687.1"/>
    <property type="molecule type" value="Genomic_DNA"/>
</dbReference>
<dbReference type="Proteomes" id="UP000177625">
    <property type="component" value="Unassembled WGS sequence"/>
</dbReference>
<feature type="signal peptide" evidence="1">
    <location>
        <begin position="1"/>
        <end position="20"/>
    </location>
</feature>
<proteinExistence type="predicted"/>
<evidence type="ECO:0000313" key="2">
    <source>
        <dbReference type="EMBL" id="CZT49687.1"/>
    </source>
</evidence>
<keyword evidence="1" id="KW-0732">Signal</keyword>
<feature type="chain" id="PRO_5009448419" evidence="1">
    <location>
        <begin position="21"/>
        <end position="343"/>
    </location>
</feature>
<sequence>MSPFSIYAVALFGFVMKVNSYPSNVTLELSPPSQYEYKDPDTGALKPYVPFDFENWDIDSSLYEGVPMIIKTTVIDGKTLKFQDFDLEHLSVDQLRNYVFNGDEYLHLNGSHSLSDNEVEYLREVFVSRDLGIAHRGHGTQPRDLLKRGGLPNECWEFEKQNRCQPGCTYTYTRTTVSTINRSVYGFFHYEEEAICGPGTITHGVTRTAPSSVAFSSKIDLQTWGKGFLSTATKILKDAGFSVTRVPDSVSNTYTYGGFCYPKSRCEMWYRPHFQVFKGVITISAIASDQRTHCMTDQQSAWEAHTPLLNGVDGGPYLHGICQRRNARGCIEIQPNNLMSYCP</sequence>